<protein>
    <submittedName>
        <fullName evidence="1">Acyl carrier protein</fullName>
    </submittedName>
</protein>
<proteinExistence type="predicted"/>
<reference evidence="1 2" key="1">
    <citation type="submission" date="2017-10" db="EMBL/GenBank/DDBJ databases">
        <title>Genomics of the genus Arcobacter.</title>
        <authorList>
            <person name="Perez-Cataluna A."/>
            <person name="Figueras M.J."/>
        </authorList>
    </citation>
    <scope>NUCLEOTIDE SEQUENCE [LARGE SCALE GENOMIC DNA]</scope>
    <source>
        <strain evidence="1 2">CECT 9230</strain>
    </source>
</reference>
<organism evidence="1 2">
    <name type="scientific">Aliarcobacter vitoriensis</name>
    <dbReference type="NCBI Taxonomy" id="2011099"/>
    <lineage>
        <taxon>Bacteria</taxon>
        <taxon>Pseudomonadati</taxon>
        <taxon>Campylobacterota</taxon>
        <taxon>Epsilonproteobacteria</taxon>
        <taxon>Campylobacterales</taxon>
        <taxon>Arcobacteraceae</taxon>
        <taxon>Aliarcobacter</taxon>
    </lineage>
</organism>
<sequence>MDRKEFNNLLKIANLSKKDFCDIIGLNYATVNTWGSSNINIPLWVKSWLENYLKAKDFDNVLEILKPYTKK</sequence>
<keyword evidence="2" id="KW-1185">Reference proteome</keyword>
<evidence type="ECO:0000313" key="2">
    <source>
        <dbReference type="Proteomes" id="UP000252669"/>
    </source>
</evidence>
<name>A0A366MR69_9BACT</name>
<evidence type="ECO:0000313" key="1">
    <source>
        <dbReference type="EMBL" id="RBQ27989.1"/>
    </source>
</evidence>
<dbReference type="Proteomes" id="UP000252669">
    <property type="component" value="Unassembled WGS sequence"/>
</dbReference>
<comment type="caution">
    <text evidence="1">The sequence shown here is derived from an EMBL/GenBank/DDBJ whole genome shotgun (WGS) entry which is preliminary data.</text>
</comment>
<dbReference type="OrthoDB" id="5325244at2"/>
<dbReference type="AlphaFoldDB" id="A0A366MR69"/>
<accession>A0A366MR69</accession>
<gene>
    <name evidence="1" type="ORF">CRU91_11685</name>
</gene>
<dbReference type="RefSeq" id="WP_113895399.1">
    <property type="nucleotide sequence ID" value="NZ_JANJGA010000027.1"/>
</dbReference>
<dbReference type="EMBL" id="PDKB01000028">
    <property type="protein sequence ID" value="RBQ27989.1"/>
    <property type="molecule type" value="Genomic_DNA"/>
</dbReference>